<organism evidence="6 7">
    <name type="scientific">Chlamydomonas eustigma</name>
    <dbReference type="NCBI Taxonomy" id="1157962"/>
    <lineage>
        <taxon>Eukaryota</taxon>
        <taxon>Viridiplantae</taxon>
        <taxon>Chlorophyta</taxon>
        <taxon>core chlorophytes</taxon>
        <taxon>Chlorophyceae</taxon>
        <taxon>CS clade</taxon>
        <taxon>Chlamydomonadales</taxon>
        <taxon>Chlamydomonadaceae</taxon>
        <taxon>Chlamydomonas</taxon>
    </lineage>
</organism>
<accession>A0A250X4H0</accession>
<dbReference type="EMBL" id="BEGY01000028">
    <property type="protein sequence ID" value="GAX77978.1"/>
    <property type="molecule type" value="Genomic_DNA"/>
</dbReference>
<keyword evidence="3" id="KW-0378">Hydrolase</keyword>
<dbReference type="Gene3D" id="3.40.395.10">
    <property type="entry name" value="Adenoviral Proteinase, Chain A"/>
    <property type="match status" value="1"/>
</dbReference>
<reference evidence="6 7" key="1">
    <citation type="submission" date="2017-08" db="EMBL/GenBank/DDBJ databases">
        <title>Acidophilic green algal genome provides insights into adaptation to an acidic environment.</title>
        <authorList>
            <person name="Hirooka S."/>
            <person name="Hirose Y."/>
            <person name="Kanesaki Y."/>
            <person name="Higuchi S."/>
            <person name="Fujiwara T."/>
            <person name="Onuma R."/>
            <person name="Era A."/>
            <person name="Ohbayashi R."/>
            <person name="Uzuka A."/>
            <person name="Nozaki H."/>
            <person name="Yoshikawa H."/>
            <person name="Miyagishima S.Y."/>
        </authorList>
    </citation>
    <scope>NUCLEOTIDE SEQUENCE [LARGE SCALE GENOMIC DNA]</scope>
    <source>
        <strain evidence="6 7">NIES-2499</strain>
    </source>
</reference>
<evidence type="ECO:0000259" key="5">
    <source>
        <dbReference type="PROSITE" id="PS50600"/>
    </source>
</evidence>
<evidence type="ECO:0000256" key="3">
    <source>
        <dbReference type="ARBA" id="ARBA00022801"/>
    </source>
</evidence>
<proteinExistence type="inferred from homology"/>
<comment type="similarity">
    <text evidence="1">Belongs to the peptidase C48 family.</text>
</comment>
<dbReference type="PROSITE" id="PS50600">
    <property type="entry name" value="ULP_PROTEASE"/>
    <property type="match status" value="1"/>
</dbReference>
<dbReference type="Proteomes" id="UP000232323">
    <property type="component" value="Unassembled WGS sequence"/>
</dbReference>
<dbReference type="PANTHER" id="PTHR47764:SF2">
    <property type="entry name" value="UBIQUITIN-LIKE PROTEASE FAMILY PROFILE DOMAIN-CONTAINING PROTEIN"/>
    <property type="match status" value="1"/>
</dbReference>
<dbReference type="AlphaFoldDB" id="A0A250X4H0"/>
<dbReference type="InterPro" id="IPR038765">
    <property type="entry name" value="Papain-like_cys_pep_sf"/>
</dbReference>
<dbReference type="Pfam" id="PF02902">
    <property type="entry name" value="Peptidase_C48"/>
    <property type="match status" value="1"/>
</dbReference>
<feature type="region of interest" description="Disordered" evidence="4">
    <location>
        <begin position="1"/>
        <end position="32"/>
    </location>
</feature>
<evidence type="ECO:0000313" key="7">
    <source>
        <dbReference type="Proteomes" id="UP000232323"/>
    </source>
</evidence>
<dbReference type="GO" id="GO:0008234">
    <property type="term" value="F:cysteine-type peptidase activity"/>
    <property type="evidence" value="ECO:0007669"/>
    <property type="project" value="InterPro"/>
</dbReference>
<name>A0A250X4H0_9CHLO</name>
<dbReference type="GO" id="GO:0006508">
    <property type="term" value="P:proteolysis"/>
    <property type="evidence" value="ECO:0007669"/>
    <property type="project" value="UniProtKB-KW"/>
</dbReference>
<protein>
    <recommendedName>
        <fullName evidence="5">Ubiquitin-like protease family profile domain-containing protein</fullName>
    </recommendedName>
</protein>
<evidence type="ECO:0000256" key="1">
    <source>
        <dbReference type="ARBA" id="ARBA00005234"/>
    </source>
</evidence>
<dbReference type="OrthoDB" id="568156at2759"/>
<dbReference type="PANTHER" id="PTHR47764">
    <property type="entry name" value="UBIQUITIN-LIKE-SPECIFIC PROTEASE 2B-RELATED"/>
    <property type="match status" value="1"/>
</dbReference>
<dbReference type="SUPFAM" id="SSF54001">
    <property type="entry name" value="Cysteine proteinases"/>
    <property type="match status" value="1"/>
</dbReference>
<keyword evidence="2" id="KW-0645">Protease</keyword>
<sequence length="216" mass="24248">MLADLQDGAVISIGSSSDEEEEKRMQSLCSTKDGDGPLPAWVLGTGAEAGAAANNNNISRNNNYMLLNANYMKSEDGLQPLRFSERLLKPPGSHQTDGADLADLMSKDVTVELHTSDAQKFKGLKFVYPPNGERAAVGRVEVTAEDINRIEAEEFLNDTVIDFYIQWIEKHLPEESRQRYYFFNSFFYKKLTEKHKVVKKLAGGKTVEEFESDDDE</sequence>
<evidence type="ECO:0000313" key="6">
    <source>
        <dbReference type="EMBL" id="GAX77978.1"/>
    </source>
</evidence>
<gene>
    <name evidence="6" type="ORF">CEUSTIGMA_g5420.t1</name>
</gene>
<evidence type="ECO:0000256" key="2">
    <source>
        <dbReference type="ARBA" id="ARBA00022670"/>
    </source>
</evidence>
<comment type="caution">
    <text evidence="6">The sequence shown here is derived from an EMBL/GenBank/DDBJ whole genome shotgun (WGS) entry which is preliminary data.</text>
</comment>
<keyword evidence="7" id="KW-1185">Reference proteome</keyword>
<feature type="domain" description="Ubiquitin-like protease family profile" evidence="5">
    <location>
        <begin position="140"/>
        <end position="216"/>
    </location>
</feature>
<dbReference type="STRING" id="1157962.A0A250X4H0"/>
<dbReference type="InterPro" id="IPR003653">
    <property type="entry name" value="Peptidase_C48_C"/>
</dbReference>
<evidence type="ECO:0000256" key="4">
    <source>
        <dbReference type="SAM" id="MobiDB-lite"/>
    </source>
</evidence>